<dbReference type="Pfam" id="PF02581">
    <property type="entry name" value="TMP-TENI"/>
    <property type="match status" value="1"/>
</dbReference>
<dbReference type="GO" id="GO:0005737">
    <property type="term" value="C:cytoplasm"/>
    <property type="evidence" value="ECO:0007669"/>
    <property type="project" value="TreeGrafter"/>
</dbReference>
<dbReference type="UniPathway" id="UPA00060">
    <property type="reaction ID" value="UER00141"/>
</dbReference>
<keyword evidence="3 10" id="KW-0808">Transferase</keyword>
<feature type="binding site" evidence="10">
    <location>
        <position position="86"/>
    </location>
    <ligand>
        <name>Mg(2+)</name>
        <dbReference type="ChEBI" id="CHEBI:18420"/>
    </ligand>
</feature>
<evidence type="ECO:0000256" key="12">
    <source>
        <dbReference type="RuleBase" id="RU004253"/>
    </source>
</evidence>
<dbReference type="GO" id="GO:0009229">
    <property type="term" value="P:thiamine diphosphate biosynthetic process"/>
    <property type="evidence" value="ECO:0007669"/>
    <property type="project" value="UniProtKB-UniRule"/>
</dbReference>
<dbReference type="InterPro" id="IPR022998">
    <property type="entry name" value="ThiamineP_synth_TenI"/>
</dbReference>
<evidence type="ECO:0000256" key="7">
    <source>
        <dbReference type="ARBA" id="ARBA00047334"/>
    </source>
</evidence>
<dbReference type="PANTHER" id="PTHR20857">
    <property type="entry name" value="THIAMINE-PHOSPHATE PYROPHOSPHORYLASE"/>
    <property type="match status" value="1"/>
</dbReference>
<dbReference type="RefSeq" id="WP_118913541.1">
    <property type="nucleotide sequence ID" value="NZ_CBCRVH010000010.1"/>
</dbReference>
<keyword evidence="5 10" id="KW-0460">Magnesium</keyword>
<evidence type="ECO:0000256" key="11">
    <source>
        <dbReference type="RuleBase" id="RU003826"/>
    </source>
</evidence>
<dbReference type="EC" id="2.5.1.3" evidence="10"/>
<evidence type="ECO:0000256" key="4">
    <source>
        <dbReference type="ARBA" id="ARBA00022723"/>
    </source>
</evidence>
<dbReference type="Proteomes" id="UP000285376">
    <property type="component" value="Unassembled WGS sequence"/>
</dbReference>
<evidence type="ECO:0000256" key="8">
    <source>
        <dbReference type="ARBA" id="ARBA00047851"/>
    </source>
</evidence>
<dbReference type="GO" id="GO:0009228">
    <property type="term" value="P:thiamine biosynthetic process"/>
    <property type="evidence" value="ECO:0007669"/>
    <property type="project" value="UniProtKB-KW"/>
</dbReference>
<evidence type="ECO:0000313" key="14">
    <source>
        <dbReference type="EMBL" id="RHW45484.1"/>
    </source>
</evidence>
<evidence type="ECO:0000256" key="6">
    <source>
        <dbReference type="ARBA" id="ARBA00022977"/>
    </source>
</evidence>
<comment type="catalytic activity">
    <reaction evidence="9 10 11">
        <text>2-[(2R,5Z)-2-carboxy-4-methylthiazol-5(2H)-ylidene]ethyl phosphate + 4-amino-2-methyl-5-(diphosphooxymethyl)pyrimidine + 2 H(+) = thiamine phosphate + CO2 + diphosphate</text>
        <dbReference type="Rhea" id="RHEA:47844"/>
        <dbReference type="ChEBI" id="CHEBI:15378"/>
        <dbReference type="ChEBI" id="CHEBI:16526"/>
        <dbReference type="ChEBI" id="CHEBI:33019"/>
        <dbReference type="ChEBI" id="CHEBI:37575"/>
        <dbReference type="ChEBI" id="CHEBI:57841"/>
        <dbReference type="ChEBI" id="CHEBI:62899"/>
        <dbReference type="EC" id="2.5.1.3"/>
    </reaction>
</comment>
<feature type="binding site" evidence="10">
    <location>
        <position position="105"/>
    </location>
    <ligand>
        <name>Mg(2+)</name>
        <dbReference type="ChEBI" id="CHEBI:18420"/>
    </ligand>
</feature>
<evidence type="ECO:0000256" key="2">
    <source>
        <dbReference type="ARBA" id="ARBA00005165"/>
    </source>
</evidence>
<dbReference type="AlphaFoldDB" id="A0A417Z469"/>
<dbReference type="GO" id="GO:0000287">
    <property type="term" value="F:magnesium ion binding"/>
    <property type="evidence" value="ECO:0007669"/>
    <property type="project" value="UniProtKB-UniRule"/>
</dbReference>
<evidence type="ECO:0000256" key="5">
    <source>
        <dbReference type="ARBA" id="ARBA00022842"/>
    </source>
</evidence>
<accession>A0A417Z469</accession>
<comment type="catalytic activity">
    <reaction evidence="7 10 11">
        <text>4-methyl-5-(2-phosphooxyethyl)-thiazole + 4-amino-2-methyl-5-(diphosphooxymethyl)pyrimidine + H(+) = thiamine phosphate + diphosphate</text>
        <dbReference type="Rhea" id="RHEA:22328"/>
        <dbReference type="ChEBI" id="CHEBI:15378"/>
        <dbReference type="ChEBI" id="CHEBI:33019"/>
        <dbReference type="ChEBI" id="CHEBI:37575"/>
        <dbReference type="ChEBI" id="CHEBI:57841"/>
        <dbReference type="ChEBI" id="CHEBI:58296"/>
        <dbReference type="EC" id="2.5.1.3"/>
    </reaction>
</comment>
<dbReference type="NCBIfam" id="TIGR00693">
    <property type="entry name" value="thiE"/>
    <property type="match status" value="1"/>
</dbReference>
<feature type="binding site" evidence="10">
    <location>
        <position position="85"/>
    </location>
    <ligand>
        <name>4-amino-2-methyl-5-(diphosphooxymethyl)pyrimidine</name>
        <dbReference type="ChEBI" id="CHEBI:57841"/>
    </ligand>
</feature>
<feature type="binding site" evidence="10">
    <location>
        <position position="191"/>
    </location>
    <ligand>
        <name>2-[(2R,5Z)-2-carboxy-4-methylthiazol-5(2H)-ylidene]ethyl phosphate</name>
        <dbReference type="ChEBI" id="CHEBI:62899"/>
    </ligand>
</feature>
<dbReference type="PANTHER" id="PTHR20857:SF15">
    <property type="entry name" value="THIAMINE-PHOSPHATE SYNTHASE"/>
    <property type="match status" value="1"/>
</dbReference>
<reference evidence="14 15" key="1">
    <citation type="submission" date="2018-08" db="EMBL/GenBank/DDBJ databases">
        <title>Whole genome sequence analysis of Dermacoccus abyssi bacteria isolated from Deep Mariana trench Micromonospora spp reveals genes involved in the environmental adaptation and production of secondary metabolites.</title>
        <authorList>
            <person name="Abdel-Mageed W.M."/>
            <person name="Lehri B."/>
            <person name="Nouioui I."/>
            <person name="Goodfellow I."/>
            <person name="Jaspars M."/>
            <person name="Karlyshev A."/>
        </authorList>
    </citation>
    <scope>NUCLEOTIDE SEQUENCE [LARGE SCALE GENOMIC DNA]</scope>
    <source>
        <strain evidence="14 15">MT1.1</strain>
    </source>
</reference>
<evidence type="ECO:0000313" key="15">
    <source>
        <dbReference type="Proteomes" id="UP000285376"/>
    </source>
</evidence>
<feature type="binding site" evidence="10">
    <location>
        <begin position="211"/>
        <end position="212"/>
    </location>
    <ligand>
        <name>2-[(2R,5Z)-2-carboxy-4-methylthiazol-5(2H)-ylidene]ethyl phosphate</name>
        <dbReference type="ChEBI" id="CHEBI:62899"/>
    </ligand>
</feature>
<dbReference type="SUPFAM" id="SSF51391">
    <property type="entry name" value="Thiamin phosphate synthase"/>
    <property type="match status" value="1"/>
</dbReference>
<name>A0A417Z469_9MICO</name>
<dbReference type="InterPro" id="IPR013785">
    <property type="entry name" value="Aldolase_TIM"/>
</dbReference>
<evidence type="ECO:0000256" key="9">
    <source>
        <dbReference type="ARBA" id="ARBA00047883"/>
    </source>
</evidence>
<protein>
    <recommendedName>
        <fullName evidence="10">Thiamine-phosphate synthase</fullName>
        <shortName evidence="10">TP synthase</shortName>
        <shortName evidence="10">TPS</shortName>
        <ecNumber evidence="10">2.5.1.3</ecNumber>
    </recommendedName>
    <alternativeName>
        <fullName evidence="10">Thiamine-phosphate pyrophosphorylase</fullName>
        <shortName evidence="10">TMP pyrophosphorylase</shortName>
        <shortName evidence="10">TMP-PPase</shortName>
    </alternativeName>
</protein>
<comment type="cofactor">
    <cofactor evidence="10">
        <name>Mg(2+)</name>
        <dbReference type="ChEBI" id="CHEBI:18420"/>
    </cofactor>
    <text evidence="10">Binds 1 Mg(2+) ion per subunit.</text>
</comment>
<sequence length="243" mass="24872">MTTRATTPSQTRSPRRSLCPRLYLVTDTHLCGGPRGVVETALAAAKHGADIVQLRDHDATTRELAALAAELVEALEPTGVPLVIDDRLDVALAAGAAGVHLGQSDLDPVAARRIAEALGRHDFHIGWSVSRADEIRAVDAMPPGTLDLLGIGPYRATPTKPNAPEPLGADGVGALVSVARAGGVPAVVIGGVKQADVSGLVREGARGVAVVSAICGQPDPASATRDLRVALDEALAREAGEPA</sequence>
<dbReference type="InterPro" id="IPR034291">
    <property type="entry name" value="TMP_synthase"/>
</dbReference>
<dbReference type="Gene3D" id="3.20.20.70">
    <property type="entry name" value="Aldolase class I"/>
    <property type="match status" value="1"/>
</dbReference>
<organism evidence="14 15">
    <name type="scientific">Dermacoccus abyssi</name>
    <dbReference type="NCBI Taxonomy" id="322596"/>
    <lineage>
        <taxon>Bacteria</taxon>
        <taxon>Bacillati</taxon>
        <taxon>Actinomycetota</taxon>
        <taxon>Actinomycetes</taxon>
        <taxon>Micrococcales</taxon>
        <taxon>Dermacoccaceae</taxon>
        <taxon>Dermacoccus</taxon>
    </lineage>
</organism>
<feature type="binding site" evidence="10">
    <location>
        <position position="128"/>
    </location>
    <ligand>
        <name>4-amino-2-methyl-5-(diphosphooxymethyl)pyrimidine</name>
        <dbReference type="ChEBI" id="CHEBI:57841"/>
    </ligand>
</feature>
<comment type="similarity">
    <text evidence="10 11">Belongs to the thiamine-phosphate synthase family.</text>
</comment>
<keyword evidence="4 10" id="KW-0479">Metal-binding</keyword>
<dbReference type="EMBL" id="QWLM01000009">
    <property type="protein sequence ID" value="RHW45484.1"/>
    <property type="molecule type" value="Genomic_DNA"/>
</dbReference>
<gene>
    <name evidence="10 14" type="primary">thiE</name>
    <name evidence="14" type="ORF">D1832_08815</name>
</gene>
<comment type="function">
    <text evidence="1 10">Condenses 4-methyl-5-(beta-hydroxyethyl)thiazole monophosphate (THZ-P) and 2-methyl-4-amino-5-hydroxymethyl pyrimidine pyrophosphate (HMP-PP) to form thiamine monophosphate (TMP).</text>
</comment>
<evidence type="ECO:0000256" key="10">
    <source>
        <dbReference type="HAMAP-Rule" id="MF_00097"/>
    </source>
</evidence>
<comment type="pathway">
    <text evidence="2 10 12">Cofactor biosynthesis; thiamine diphosphate biosynthesis; thiamine phosphate from 4-amino-2-methyl-5-diphosphomethylpyrimidine and 4-methyl-5-(2-phosphoethyl)-thiazole: step 1/1.</text>
</comment>
<evidence type="ECO:0000259" key="13">
    <source>
        <dbReference type="Pfam" id="PF02581"/>
    </source>
</evidence>
<dbReference type="CDD" id="cd00564">
    <property type="entry name" value="TMP_TenI"/>
    <property type="match status" value="1"/>
</dbReference>
<comment type="catalytic activity">
    <reaction evidence="8 10 11">
        <text>2-(2-carboxy-4-methylthiazol-5-yl)ethyl phosphate + 4-amino-2-methyl-5-(diphosphooxymethyl)pyrimidine + 2 H(+) = thiamine phosphate + CO2 + diphosphate</text>
        <dbReference type="Rhea" id="RHEA:47848"/>
        <dbReference type="ChEBI" id="CHEBI:15378"/>
        <dbReference type="ChEBI" id="CHEBI:16526"/>
        <dbReference type="ChEBI" id="CHEBI:33019"/>
        <dbReference type="ChEBI" id="CHEBI:37575"/>
        <dbReference type="ChEBI" id="CHEBI:57841"/>
        <dbReference type="ChEBI" id="CHEBI:62890"/>
        <dbReference type="EC" id="2.5.1.3"/>
    </reaction>
</comment>
<proteinExistence type="inferred from homology"/>
<keyword evidence="6 10" id="KW-0784">Thiamine biosynthesis</keyword>
<dbReference type="HAMAP" id="MF_00097">
    <property type="entry name" value="TMP_synthase"/>
    <property type="match status" value="1"/>
</dbReference>
<comment type="caution">
    <text evidence="10">Lacks conserved residue(s) required for the propagation of feature annotation.</text>
</comment>
<dbReference type="InterPro" id="IPR036206">
    <property type="entry name" value="ThiamineP_synth_sf"/>
</dbReference>
<evidence type="ECO:0000256" key="3">
    <source>
        <dbReference type="ARBA" id="ARBA00022679"/>
    </source>
</evidence>
<dbReference type="GO" id="GO:0004789">
    <property type="term" value="F:thiamine-phosphate diphosphorylase activity"/>
    <property type="evidence" value="ECO:0007669"/>
    <property type="project" value="UniProtKB-UniRule"/>
</dbReference>
<comment type="caution">
    <text evidence="14">The sequence shown here is derived from an EMBL/GenBank/DDBJ whole genome shotgun (WGS) entry which is preliminary data.</text>
</comment>
<feature type="domain" description="Thiamine phosphate synthase/TenI" evidence="13">
    <location>
        <begin position="22"/>
        <end position="214"/>
    </location>
</feature>
<evidence type="ECO:0000256" key="1">
    <source>
        <dbReference type="ARBA" id="ARBA00003814"/>
    </source>
</evidence>
<feature type="binding site" evidence="10">
    <location>
        <position position="160"/>
    </location>
    <ligand>
        <name>4-amino-2-methyl-5-(diphosphooxymethyl)pyrimidine</name>
        <dbReference type="ChEBI" id="CHEBI:57841"/>
    </ligand>
</feature>
<feature type="binding site" evidence="10">
    <location>
        <begin position="157"/>
        <end position="159"/>
    </location>
    <ligand>
        <name>2-[(2R,5Z)-2-carboxy-4-methylthiazol-5(2H)-ylidene]ethyl phosphate</name>
        <dbReference type="ChEBI" id="CHEBI:62899"/>
    </ligand>
</feature>